<dbReference type="Proteomes" id="UP001652503">
    <property type="component" value="Unassembled WGS sequence"/>
</dbReference>
<evidence type="ECO:0000313" key="4">
    <source>
        <dbReference type="EMBL" id="MCV2866567.1"/>
    </source>
</evidence>
<evidence type="ECO:0000313" key="5">
    <source>
        <dbReference type="Proteomes" id="UP001652503"/>
    </source>
</evidence>
<dbReference type="Pfam" id="PF04422">
    <property type="entry name" value="FrhB_FdhB_N"/>
    <property type="match status" value="1"/>
</dbReference>
<reference evidence="4 5" key="1">
    <citation type="submission" date="2022-10" db="EMBL/GenBank/DDBJ databases">
        <title>Defluviimonas sp. nov., isolated from ocean surface water.</title>
        <authorList>
            <person name="He W."/>
            <person name="Wang L."/>
            <person name="Zhang D.-F."/>
        </authorList>
    </citation>
    <scope>NUCLEOTIDE SEQUENCE [LARGE SCALE GENOMIC DNA]</scope>
    <source>
        <strain evidence="4 5">WL0075</strain>
    </source>
</reference>
<comment type="caution">
    <text evidence="4">The sequence shown here is derived from an EMBL/GenBank/DDBJ whole genome shotgun (WGS) entry which is preliminary data.</text>
</comment>
<dbReference type="InterPro" id="IPR007525">
    <property type="entry name" value="FrhB_FdhB_C"/>
</dbReference>
<dbReference type="PANTHER" id="PTHR31332:SF0">
    <property type="entry name" value="7-HYDROXYMETHYL CHLOROPHYLL A REDUCTASE, CHLOROPLASTIC"/>
    <property type="match status" value="1"/>
</dbReference>
<proteinExistence type="predicted"/>
<name>A0ABT2Z634_9RHOB</name>
<organism evidence="4 5">
    <name type="scientific">Albidovulum sediminicola</name>
    <dbReference type="NCBI Taxonomy" id="2984331"/>
    <lineage>
        <taxon>Bacteria</taxon>
        <taxon>Pseudomonadati</taxon>
        <taxon>Pseudomonadota</taxon>
        <taxon>Alphaproteobacteria</taxon>
        <taxon>Rhodobacterales</taxon>
        <taxon>Paracoccaceae</taxon>
        <taxon>Albidovulum</taxon>
    </lineage>
</organism>
<evidence type="ECO:0000259" key="2">
    <source>
        <dbReference type="Pfam" id="PF04422"/>
    </source>
</evidence>
<dbReference type="Pfam" id="PF04432">
    <property type="entry name" value="FrhB_FdhB_C"/>
    <property type="match status" value="1"/>
</dbReference>
<feature type="domain" description="Coenzyme F420 hydrogenase/dehydrogenase beta subunit C-terminal" evidence="3">
    <location>
        <begin position="177"/>
        <end position="338"/>
    </location>
</feature>
<dbReference type="InterPro" id="IPR007516">
    <property type="entry name" value="Co_F420_Hydgase/DH_bsu_N"/>
</dbReference>
<dbReference type="InterPro" id="IPR045220">
    <property type="entry name" value="FRHB/FDHB/HCAR-like"/>
</dbReference>
<dbReference type="PANTHER" id="PTHR31332">
    <property type="entry name" value="7-HYDROXYMETHYL CHLOROPHYLL A REDUCTASE, CHLOROPLASTIC"/>
    <property type="match status" value="1"/>
</dbReference>
<evidence type="ECO:0000256" key="1">
    <source>
        <dbReference type="SAM" id="MobiDB-lite"/>
    </source>
</evidence>
<protein>
    <submittedName>
        <fullName evidence="4">Coenzyme F420 hydrogenase/dehydrogenase, beta subunit C-terminal domain</fullName>
    </submittedName>
</protein>
<feature type="region of interest" description="Disordered" evidence="1">
    <location>
        <begin position="390"/>
        <end position="423"/>
    </location>
</feature>
<dbReference type="RefSeq" id="WP_263723103.1">
    <property type="nucleotide sequence ID" value="NZ_JAOWLA010000021.1"/>
</dbReference>
<feature type="compositionally biased region" description="Basic and acidic residues" evidence="1">
    <location>
        <begin position="394"/>
        <end position="423"/>
    </location>
</feature>
<sequence length="423" mass="45926">MTPTARFLRIVEDGLCIGCGLCQSLGGTARIRVEKSEDGELRPTVQGALSDRLVDAIYATCPGVRVEGLPPDAQSQAPRIDPVWGPMHRVCLGWAADPTVRHEGSTAGVLTALGQYLLQSGRVDFILHVKPSTREPSFGEAVLSWTPSEVLEGAGSRYGPTAVLIDLEAVLALDRPFAVIAKPCDLNALRNLAHIDERVDRLIRYWLAPVCGGYMPDRSLTEVLEARGIDRSEVTRLRYRGKGCPGPTTIGRTDGSELSLHYLDFWGEDESSWSLPFRCKICPDGIGEGADIAAADTWPGASPDRVASQSDPGVNSILLRTRAGMELVEAAVRDGALVLGRDLDTAFLDETQPHQVTKKRFAHARHSGLRDAGSLAPDSVGLRLEALAALNDEEANREQRDGARRRASGQEHASEKRKRDDRS</sequence>
<accession>A0ABT2Z634</accession>
<dbReference type="EMBL" id="JAOWLA010000021">
    <property type="protein sequence ID" value="MCV2866567.1"/>
    <property type="molecule type" value="Genomic_DNA"/>
</dbReference>
<evidence type="ECO:0000259" key="3">
    <source>
        <dbReference type="Pfam" id="PF04432"/>
    </source>
</evidence>
<feature type="domain" description="Coenzyme F420 hydrogenase/dehydrogenase beta subunit N-terminal" evidence="2">
    <location>
        <begin position="92"/>
        <end position="164"/>
    </location>
</feature>
<keyword evidence="5" id="KW-1185">Reference proteome</keyword>
<gene>
    <name evidence="4" type="ORF">OE647_17785</name>
</gene>